<feature type="domain" description="Ubiquitin-like" evidence="2">
    <location>
        <begin position="291"/>
        <end position="366"/>
    </location>
</feature>
<dbReference type="InterPro" id="IPR022617">
    <property type="entry name" value="Rad60/SUMO-like_dom"/>
</dbReference>
<dbReference type="SMART" id="SM00213">
    <property type="entry name" value="UBQ"/>
    <property type="match status" value="4"/>
</dbReference>
<keyword evidence="4" id="KW-1185">Reference proteome</keyword>
<dbReference type="SUPFAM" id="SSF54236">
    <property type="entry name" value="Ubiquitin-like"/>
    <property type="match status" value="4"/>
</dbReference>
<dbReference type="GO" id="GO:0005829">
    <property type="term" value="C:cytosol"/>
    <property type="evidence" value="ECO:0007669"/>
    <property type="project" value="TreeGrafter"/>
</dbReference>
<dbReference type="GO" id="GO:0043161">
    <property type="term" value="P:proteasome-mediated ubiquitin-dependent protein catabolic process"/>
    <property type="evidence" value="ECO:0007669"/>
    <property type="project" value="TreeGrafter"/>
</dbReference>
<dbReference type="STRING" id="53468.A0A0R3U4V7"/>
<dbReference type="Gene3D" id="3.10.20.90">
    <property type="entry name" value="Phosphatidylinositol 3-kinase Catalytic Subunit, Chain A, domain 1"/>
    <property type="match status" value="4"/>
</dbReference>
<gene>
    <name evidence="3" type="ORF">MCOS_LOCUS1704</name>
</gene>
<name>A0A0R3U4V7_MESCO</name>
<sequence>MHRWFARLTLRLQGGVVAPRAALYVQRQQQRRHEAQSLPHDCVLIFNESPSLGQFDKVKSPSRRSLTQQPACAANAGKQTLFVVVLLLMLVKLSQADRQRQSVVVPDNATVAALKRAVARQQNIPISEQTLTFNGLVLEDKKFLSDYGISDGCSVQLYLRLGFKPTFRLTVSLPSKSEITLDVSGDESVGEIKKRLGKKTGLGVNAAELIYDHWVLENDRKLIDYGIVRDSSILLAHELTTESSLNIRTSKHSKRQISGSTDSSKKPHRNRQSSSSSDDDDSEESGRNDLITVIFLPKSDPPIALRVHPQTEIGAVREKLAQMLSVPASWLWFVREGKPLDLSKSFAHYGIMNGESVCLLSEGNGESKKRQWHPSKDDADDSKIRIIVQSKNGQTFACRVRKTTRIDALRRQLERAIGAPRSRTELFHEQKRLDNNAMVKDYGLANGSFVYLRY</sequence>
<dbReference type="PROSITE" id="PS50053">
    <property type="entry name" value="UBIQUITIN_2"/>
    <property type="match status" value="4"/>
</dbReference>
<dbReference type="PANTHER" id="PTHR10621">
    <property type="entry name" value="UV EXCISION REPAIR PROTEIN RAD23"/>
    <property type="match status" value="1"/>
</dbReference>
<dbReference type="GO" id="GO:0070628">
    <property type="term" value="F:proteasome binding"/>
    <property type="evidence" value="ECO:0007669"/>
    <property type="project" value="TreeGrafter"/>
</dbReference>
<evidence type="ECO:0000256" key="1">
    <source>
        <dbReference type="SAM" id="MobiDB-lite"/>
    </source>
</evidence>
<feature type="domain" description="Ubiquitin-like" evidence="2">
    <location>
        <begin position="87"/>
        <end position="160"/>
    </location>
</feature>
<dbReference type="GO" id="GO:0005654">
    <property type="term" value="C:nucleoplasm"/>
    <property type="evidence" value="ECO:0007669"/>
    <property type="project" value="TreeGrafter"/>
</dbReference>
<proteinExistence type="predicted"/>
<feature type="domain" description="Ubiquitin-like" evidence="2">
    <location>
        <begin position="384"/>
        <end position="454"/>
    </location>
</feature>
<dbReference type="AlphaFoldDB" id="A0A0R3U4V7"/>
<evidence type="ECO:0000313" key="3">
    <source>
        <dbReference type="EMBL" id="VDD75701.1"/>
    </source>
</evidence>
<feature type="region of interest" description="Disordered" evidence="1">
    <location>
        <begin position="247"/>
        <end position="285"/>
    </location>
</feature>
<dbReference type="Pfam" id="PF00240">
    <property type="entry name" value="ubiquitin"/>
    <property type="match status" value="3"/>
</dbReference>
<dbReference type="GO" id="GO:0043130">
    <property type="term" value="F:ubiquitin binding"/>
    <property type="evidence" value="ECO:0007669"/>
    <property type="project" value="TreeGrafter"/>
</dbReference>
<evidence type="ECO:0000313" key="4">
    <source>
        <dbReference type="Proteomes" id="UP000267029"/>
    </source>
</evidence>
<dbReference type="PANTHER" id="PTHR10621:SF61">
    <property type="entry name" value="UBIQUITIN FAMILY PROTEIN"/>
    <property type="match status" value="1"/>
</dbReference>
<accession>A0A0R3U4V7</accession>
<dbReference type="CDD" id="cd17039">
    <property type="entry name" value="Ubl_ubiquitin_like"/>
    <property type="match status" value="4"/>
</dbReference>
<feature type="domain" description="Ubiquitin-like" evidence="2">
    <location>
        <begin position="167"/>
        <end position="242"/>
    </location>
</feature>
<dbReference type="InterPro" id="IPR000626">
    <property type="entry name" value="Ubiquitin-like_dom"/>
</dbReference>
<dbReference type="InterPro" id="IPR029071">
    <property type="entry name" value="Ubiquitin-like_domsf"/>
</dbReference>
<dbReference type="Proteomes" id="UP000267029">
    <property type="component" value="Unassembled WGS sequence"/>
</dbReference>
<organism evidence="3 4">
    <name type="scientific">Mesocestoides corti</name>
    <name type="common">Flatworm</name>
    <dbReference type="NCBI Taxonomy" id="53468"/>
    <lineage>
        <taxon>Eukaryota</taxon>
        <taxon>Metazoa</taxon>
        <taxon>Spiralia</taxon>
        <taxon>Lophotrochozoa</taxon>
        <taxon>Platyhelminthes</taxon>
        <taxon>Cestoda</taxon>
        <taxon>Eucestoda</taxon>
        <taxon>Cyclophyllidea</taxon>
        <taxon>Mesocestoididae</taxon>
        <taxon>Mesocestoides</taxon>
    </lineage>
</organism>
<evidence type="ECO:0000259" key="2">
    <source>
        <dbReference type="PROSITE" id="PS50053"/>
    </source>
</evidence>
<dbReference type="GO" id="GO:0031593">
    <property type="term" value="F:polyubiquitin modification-dependent protein binding"/>
    <property type="evidence" value="ECO:0007669"/>
    <property type="project" value="TreeGrafter"/>
</dbReference>
<protein>
    <recommendedName>
        <fullName evidence="2">Ubiquitin-like domain-containing protein</fullName>
    </recommendedName>
</protein>
<dbReference type="Pfam" id="PF11976">
    <property type="entry name" value="Rad60-SLD"/>
    <property type="match status" value="1"/>
</dbReference>
<dbReference type="OrthoDB" id="417450at2759"/>
<reference evidence="3 4" key="1">
    <citation type="submission" date="2018-10" db="EMBL/GenBank/DDBJ databases">
        <authorList>
            <consortium name="Pathogen Informatics"/>
        </authorList>
    </citation>
    <scope>NUCLEOTIDE SEQUENCE [LARGE SCALE GENOMIC DNA]</scope>
</reference>
<dbReference type="EMBL" id="UXSR01000232">
    <property type="protein sequence ID" value="VDD75701.1"/>
    <property type="molecule type" value="Genomic_DNA"/>
</dbReference>